<feature type="domain" description="Sucrose phosphatase-like" evidence="1">
    <location>
        <begin position="55"/>
        <end position="318"/>
    </location>
</feature>
<evidence type="ECO:0000259" key="1">
    <source>
        <dbReference type="Pfam" id="PF05116"/>
    </source>
</evidence>
<accession>A0A1R2BP76</accession>
<evidence type="ECO:0000313" key="2">
    <source>
        <dbReference type="EMBL" id="OMJ78602.1"/>
    </source>
</evidence>
<sequence length="321" mass="37409">MQLTRFKKNWLGLRTSDREIEVNTISGTHRIEIPSSGKYAFFEGELLEIKDNSKKVLLVSDLDRTVFHDSPEGLAAHKEFIKFWIQHFEFNGSILVYDTGRSLNEYEWIIDKLYEPDLLVAVLGNYALTFDEEGHFVHEEDYKEVLNWTSNPNWDENYFVDAILEKFQYPRSYISRINPFTILFIIPDDVFFATFDEVKRFVKNKENIETNGKILKGKCIKTRCNLVGSHYIEVLPTHTGKQLGVIYAQKRYNFTDKDTMVAGDSLNDCMLLRLPVFGILVGNSENYLVDWFNKKPRPNKFHSNAMFALALIDGLKRFTNL</sequence>
<reference evidence="2 3" key="1">
    <citation type="submission" date="2016-11" db="EMBL/GenBank/DDBJ databases">
        <title>The macronuclear genome of Stentor coeruleus: a giant cell with tiny introns.</title>
        <authorList>
            <person name="Slabodnick M."/>
            <person name="Ruby J.G."/>
            <person name="Reiff S.B."/>
            <person name="Swart E.C."/>
            <person name="Gosai S."/>
            <person name="Prabakaran S."/>
            <person name="Witkowska E."/>
            <person name="Larue G.E."/>
            <person name="Fisher S."/>
            <person name="Freeman R.M."/>
            <person name="Gunawardena J."/>
            <person name="Chu W."/>
            <person name="Stover N.A."/>
            <person name="Gregory B.D."/>
            <person name="Nowacki M."/>
            <person name="Derisi J."/>
            <person name="Roy S.W."/>
            <person name="Marshall W.F."/>
            <person name="Sood P."/>
        </authorList>
    </citation>
    <scope>NUCLEOTIDE SEQUENCE [LARGE SCALE GENOMIC DNA]</scope>
    <source>
        <strain evidence="2">WM001</strain>
    </source>
</reference>
<dbReference type="GO" id="GO:0000287">
    <property type="term" value="F:magnesium ion binding"/>
    <property type="evidence" value="ECO:0007669"/>
    <property type="project" value="TreeGrafter"/>
</dbReference>
<name>A0A1R2BP76_9CILI</name>
<evidence type="ECO:0000313" key="3">
    <source>
        <dbReference type="Proteomes" id="UP000187209"/>
    </source>
</evidence>
<dbReference type="PANTHER" id="PTHR10000:SF8">
    <property type="entry name" value="HAD SUPERFAMILY HYDROLASE-LIKE, TYPE 3"/>
    <property type="match status" value="1"/>
</dbReference>
<dbReference type="GO" id="GO:0016791">
    <property type="term" value="F:phosphatase activity"/>
    <property type="evidence" value="ECO:0007669"/>
    <property type="project" value="TreeGrafter"/>
</dbReference>
<dbReference type="Gene3D" id="3.90.1070.10">
    <property type="match status" value="1"/>
</dbReference>
<proteinExistence type="predicted"/>
<protein>
    <recommendedName>
        <fullName evidence="1">Sucrose phosphatase-like domain-containing protein</fullName>
    </recommendedName>
</protein>
<dbReference type="OrthoDB" id="425139at2759"/>
<dbReference type="SUPFAM" id="SSF56784">
    <property type="entry name" value="HAD-like"/>
    <property type="match status" value="1"/>
</dbReference>
<dbReference type="InterPro" id="IPR006380">
    <property type="entry name" value="SPP-like_dom"/>
</dbReference>
<dbReference type="NCBIfam" id="TIGR01484">
    <property type="entry name" value="HAD-SF-IIB"/>
    <property type="match status" value="1"/>
</dbReference>
<gene>
    <name evidence="2" type="ORF">SteCoe_21526</name>
</gene>
<dbReference type="Gene3D" id="3.40.50.1000">
    <property type="entry name" value="HAD superfamily/HAD-like"/>
    <property type="match status" value="1"/>
</dbReference>
<organism evidence="2 3">
    <name type="scientific">Stentor coeruleus</name>
    <dbReference type="NCBI Taxonomy" id="5963"/>
    <lineage>
        <taxon>Eukaryota</taxon>
        <taxon>Sar</taxon>
        <taxon>Alveolata</taxon>
        <taxon>Ciliophora</taxon>
        <taxon>Postciliodesmatophora</taxon>
        <taxon>Heterotrichea</taxon>
        <taxon>Heterotrichida</taxon>
        <taxon>Stentoridae</taxon>
        <taxon>Stentor</taxon>
    </lineage>
</organism>
<dbReference type="Proteomes" id="UP000187209">
    <property type="component" value="Unassembled WGS sequence"/>
</dbReference>
<keyword evidence="3" id="KW-1185">Reference proteome</keyword>
<dbReference type="Pfam" id="PF05116">
    <property type="entry name" value="S6PP"/>
    <property type="match status" value="1"/>
</dbReference>
<comment type="caution">
    <text evidence="2">The sequence shown here is derived from an EMBL/GenBank/DDBJ whole genome shotgun (WGS) entry which is preliminary data.</text>
</comment>
<dbReference type="GO" id="GO:0005829">
    <property type="term" value="C:cytosol"/>
    <property type="evidence" value="ECO:0007669"/>
    <property type="project" value="TreeGrafter"/>
</dbReference>
<dbReference type="InterPro" id="IPR036412">
    <property type="entry name" value="HAD-like_sf"/>
</dbReference>
<dbReference type="InterPro" id="IPR023214">
    <property type="entry name" value="HAD_sf"/>
</dbReference>
<dbReference type="PANTHER" id="PTHR10000">
    <property type="entry name" value="PHOSPHOSERINE PHOSPHATASE"/>
    <property type="match status" value="1"/>
</dbReference>
<dbReference type="InterPro" id="IPR006379">
    <property type="entry name" value="HAD-SF_hydro_IIB"/>
</dbReference>
<dbReference type="AlphaFoldDB" id="A0A1R2BP76"/>
<dbReference type="EMBL" id="MPUH01000513">
    <property type="protein sequence ID" value="OMJ78602.1"/>
    <property type="molecule type" value="Genomic_DNA"/>
</dbReference>